<dbReference type="SUPFAM" id="SSF56784">
    <property type="entry name" value="HAD-like"/>
    <property type="match status" value="1"/>
</dbReference>
<dbReference type="PANTHER" id="PTHR43344:SF13">
    <property type="entry name" value="PHOSPHATASE RV3661-RELATED"/>
    <property type="match status" value="1"/>
</dbReference>
<comment type="caution">
    <text evidence="4">The sequence shown here is derived from an EMBL/GenBank/DDBJ whole genome shotgun (WGS) entry which is preliminary data.</text>
</comment>
<reference evidence="5" key="1">
    <citation type="journal article" date="2019" name="Int. J. Syst. Evol. Microbiol.">
        <title>The Global Catalogue of Microorganisms (GCM) 10K type strain sequencing project: providing services to taxonomists for standard genome sequencing and annotation.</title>
        <authorList>
            <consortium name="The Broad Institute Genomics Platform"/>
            <consortium name="The Broad Institute Genome Sequencing Center for Infectious Disease"/>
            <person name="Wu L."/>
            <person name="Ma J."/>
        </authorList>
    </citation>
    <scope>NUCLEOTIDE SEQUENCE [LARGE SCALE GENOMIC DNA]</scope>
    <source>
        <strain evidence="5">KCTC 52640</strain>
    </source>
</reference>
<dbReference type="RefSeq" id="WP_380687522.1">
    <property type="nucleotide sequence ID" value="NZ_JBHRSS010000003.1"/>
</dbReference>
<dbReference type="Gene3D" id="1.20.1440.100">
    <property type="entry name" value="SG protein - dephosphorylation function"/>
    <property type="match status" value="1"/>
</dbReference>
<dbReference type="InterPro" id="IPR036412">
    <property type="entry name" value="HAD-like_sf"/>
</dbReference>
<dbReference type="NCBIfam" id="TIGR01490">
    <property type="entry name" value="HAD-SF-IB-hyp1"/>
    <property type="match status" value="1"/>
</dbReference>
<keyword evidence="1" id="KW-0479">Metal-binding</keyword>
<evidence type="ECO:0000313" key="5">
    <source>
        <dbReference type="Proteomes" id="UP001595462"/>
    </source>
</evidence>
<protein>
    <submittedName>
        <fullName evidence="4">HAD family hydrolase</fullName>
    </submittedName>
</protein>
<sequence>MDLTLFDLDHTLLADDSDYQWNRFLVDEGVVDRTLYERENERFHDQYKAGNLDIHAYQRFALAPLLTHALDDMHALRARFVAERIQPVVARHARALVALHRERGDALAIITATNRFITEPIAELLDIDTLIATDPEIVDGAYTGEIAGTPSFQEGKIARAQAWVAAQPQAFERVTFYSDSHNDLPLLRWADVAIAVDPDDTLAAAARDAGWPIISLRGETSPLQGLQAFTPRRQGARK</sequence>
<organism evidence="4 5">
    <name type="scientific">Salinisphaera aquimarina</name>
    <dbReference type="NCBI Taxonomy" id="2094031"/>
    <lineage>
        <taxon>Bacteria</taxon>
        <taxon>Pseudomonadati</taxon>
        <taxon>Pseudomonadota</taxon>
        <taxon>Gammaproteobacteria</taxon>
        <taxon>Salinisphaerales</taxon>
        <taxon>Salinisphaeraceae</taxon>
        <taxon>Salinisphaera</taxon>
    </lineage>
</organism>
<gene>
    <name evidence="4" type="ORF">ACFOSU_06130</name>
</gene>
<keyword evidence="2 4" id="KW-0378">Hydrolase</keyword>
<dbReference type="EMBL" id="JBHRSS010000003">
    <property type="protein sequence ID" value="MFC3103463.1"/>
    <property type="molecule type" value="Genomic_DNA"/>
</dbReference>
<dbReference type="InterPro" id="IPR023214">
    <property type="entry name" value="HAD_sf"/>
</dbReference>
<evidence type="ECO:0000256" key="1">
    <source>
        <dbReference type="ARBA" id="ARBA00022723"/>
    </source>
</evidence>
<keyword evidence="5" id="KW-1185">Reference proteome</keyword>
<dbReference type="Pfam" id="PF12710">
    <property type="entry name" value="HAD"/>
    <property type="match status" value="1"/>
</dbReference>
<dbReference type="NCBIfam" id="TIGR01488">
    <property type="entry name" value="HAD-SF-IB"/>
    <property type="match status" value="1"/>
</dbReference>
<dbReference type="GO" id="GO:0016787">
    <property type="term" value="F:hydrolase activity"/>
    <property type="evidence" value="ECO:0007669"/>
    <property type="project" value="UniProtKB-KW"/>
</dbReference>
<dbReference type="Proteomes" id="UP001595462">
    <property type="component" value="Unassembled WGS sequence"/>
</dbReference>
<dbReference type="InterPro" id="IPR006385">
    <property type="entry name" value="HAD_hydro_SerB1"/>
</dbReference>
<evidence type="ECO:0000313" key="4">
    <source>
        <dbReference type="EMBL" id="MFC3103463.1"/>
    </source>
</evidence>
<dbReference type="Gene3D" id="3.40.50.1000">
    <property type="entry name" value="HAD superfamily/HAD-like"/>
    <property type="match status" value="1"/>
</dbReference>
<proteinExistence type="predicted"/>
<evidence type="ECO:0000256" key="2">
    <source>
        <dbReference type="ARBA" id="ARBA00022801"/>
    </source>
</evidence>
<evidence type="ECO:0000256" key="3">
    <source>
        <dbReference type="ARBA" id="ARBA00022842"/>
    </source>
</evidence>
<dbReference type="PANTHER" id="PTHR43344">
    <property type="entry name" value="PHOSPHOSERINE PHOSPHATASE"/>
    <property type="match status" value="1"/>
</dbReference>
<dbReference type="InterPro" id="IPR050582">
    <property type="entry name" value="HAD-like_SerB"/>
</dbReference>
<accession>A0ABV7EL78</accession>
<dbReference type="CDD" id="cd02612">
    <property type="entry name" value="HAD_PGPPase"/>
    <property type="match status" value="1"/>
</dbReference>
<keyword evidence="3" id="KW-0460">Magnesium</keyword>
<name>A0ABV7EL78_9GAMM</name>